<proteinExistence type="predicted"/>
<feature type="transmembrane region" description="Helical" evidence="1">
    <location>
        <begin position="28"/>
        <end position="47"/>
    </location>
</feature>
<sequence length="437" mass="48819">MGDMDAPHSHDPIAMTQAQELDKAKRQAMALLLAAAAVFVATLFLPRGLATDWIRAAAEAAMVGGLADWFAVAALFRRIPIPGLSGHTNIIIRKRDDIADGLAVFVKEKFLDKDSVVALIDRHNPAQAVADWLDSAANTRRIGDAVAKFLRGALDLLDEEDMRKFARDAVDAVLRRIDLTQAAADILDTLTRDNRHQVLLRESITHLVALLNEPDTRTLIAARIVEWLKVEHPAKEKVLPTEWIGNRGADMIAAALMRILTQVEQDDSHELRKKFDEVTQDLIRRLREDAAFSAKANDIKRYLQEHPALHAYIGELWNDWRERLKADLGRTASSIYKRVVAAGQWVGAELAHNESLRQSINQHLRDAAEKMAPDFADFITRHISGTVRSWNARDMSRQIELNVGKDLQYIRMNGTIVGGLIGAVLYLVAQLPTWLGT</sequence>
<dbReference type="InterPro" id="IPR007383">
    <property type="entry name" value="DUF445"/>
</dbReference>
<evidence type="ECO:0000313" key="3">
    <source>
        <dbReference type="Proteomes" id="UP000706525"/>
    </source>
</evidence>
<feature type="transmembrane region" description="Helical" evidence="1">
    <location>
        <begin position="415"/>
        <end position="435"/>
    </location>
</feature>
<protein>
    <recommendedName>
        <fullName evidence="4">DUF445 domain-containing protein</fullName>
    </recommendedName>
</protein>
<keyword evidence="1" id="KW-0472">Membrane</keyword>
<gene>
    <name evidence="2" type="ORF">LMG32289_05125</name>
</gene>
<evidence type="ECO:0000256" key="1">
    <source>
        <dbReference type="SAM" id="Phobius"/>
    </source>
</evidence>
<dbReference type="PANTHER" id="PTHR38442">
    <property type="entry name" value="INNER MEMBRANE PROTEIN-RELATED"/>
    <property type="match status" value="1"/>
</dbReference>
<dbReference type="Pfam" id="PF04286">
    <property type="entry name" value="DUF445"/>
    <property type="match status" value="1"/>
</dbReference>
<keyword evidence="3" id="KW-1185">Reference proteome</keyword>
<comment type="caution">
    <text evidence="2">The sequence shown here is derived from an EMBL/GenBank/DDBJ whole genome shotgun (WGS) entry which is preliminary data.</text>
</comment>
<accession>A0ABM8XQQ0</accession>
<keyword evidence="1" id="KW-0812">Transmembrane</keyword>
<reference evidence="2 3" key="1">
    <citation type="submission" date="2021-08" db="EMBL/GenBank/DDBJ databases">
        <authorList>
            <person name="Peeters C."/>
        </authorList>
    </citation>
    <scope>NUCLEOTIDE SEQUENCE [LARGE SCALE GENOMIC DNA]</scope>
    <source>
        <strain evidence="2 3">LMG 32289</strain>
    </source>
</reference>
<name>A0ABM8XQQ0_9BURK</name>
<dbReference type="Proteomes" id="UP000706525">
    <property type="component" value="Unassembled WGS sequence"/>
</dbReference>
<keyword evidence="1" id="KW-1133">Transmembrane helix</keyword>
<dbReference type="PANTHER" id="PTHR38442:SF1">
    <property type="entry name" value="INNER MEMBRANE PROTEIN"/>
    <property type="match status" value="1"/>
</dbReference>
<evidence type="ECO:0008006" key="4">
    <source>
        <dbReference type="Google" id="ProtNLM"/>
    </source>
</evidence>
<organism evidence="2 3">
    <name type="scientific">Cupriavidus pampae</name>
    <dbReference type="NCBI Taxonomy" id="659251"/>
    <lineage>
        <taxon>Bacteria</taxon>
        <taxon>Pseudomonadati</taxon>
        <taxon>Pseudomonadota</taxon>
        <taxon>Betaproteobacteria</taxon>
        <taxon>Burkholderiales</taxon>
        <taxon>Burkholderiaceae</taxon>
        <taxon>Cupriavidus</taxon>
    </lineage>
</organism>
<evidence type="ECO:0000313" key="2">
    <source>
        <dbReference type="EMBL" id="CAG9182568.1"/>
    </source>
</evidence>
<dbReference type="EMBL" id="CAJZAG010000011">
    <property type="protein sequence ID" value="CAG9182568.1"/>
    <property type="molecule type" value="Genomic_DNA"/>
</dbReference>